<proteinExistence type="inferred from homology"/>
<dbReference type="PANTHER" id="PTHR35174:SF3">
    <property type="entry name" value="BLL7171 PROTEIN"/>
    <property type="match status" value="1"/>
</dbReference>
<dbReference type="AlphaFoldDB" id="A0A1I3F3G3"/>
<comment type="similarity">
    <text evidence="1">Belongs to the YciI family.</text>
</comment>
<keyword evidence="4" id="KW-1185">Reference proteome</keyword>
<feature type="domain" description="YCII-related" evidence="2">
    <location>
        <begin position="15"/>
        <end position="112"/>
    </location>
</feature>
<organism evidence="3 4">
    <name type="scientific">Parapedobacter indicus</name>
    <dbReference type="NCBI Taxonomy" id="1477437"/>
    <lineage>
        <taxon>Bacteria</taxon>
        <taxon>Pseudomonadati</taxon>
        <taxon>Bacteroidota</taxon>
        <taxon>Sphingobacteriia</taxon>
        <taxon>Sphingobacteriales</taxon>
        <taxon>Sphingobacteriaceae</taxon>
        <taxon>Parapedobacter</taxon>
    </lineage>
</organism>
<dbReference type="OrthoDB" id="7782105at2"/>
<dbReference type="Gene3D" id="3.30.70.1060">
    <property type="entry name" value="Dimeric alpha+beta barrel"/>
    <property type="match status" value="1"/>
</dbReference>
<dbReference type="InterPro" id="IPR011008">
    <property type="entry name" value="Dimeric_a/b-barrel"/>
</dbReference>
<dbReference type="EMBL" id="FOQO01000002">
    <property type="protein sequence ID" value="SFI05779.1"/>
    <property type="molecule type" value="Genomic_DNA"/>
</dbReference>
<dbReference type="RefSeq" id="WP_090624757.1">
    <property type="nucleotide sequence ID" value="NZ_FOQO01000002.1"/>
</dbReference>
<name>A0A1I3F3G3_9SPHI</name>
<gene>
    <name evidence="3" type="ORF">SAMN05444682_102153</name>
</gene>
<dbReference type="PANTHER" id="PTHR35174">
    <property type="entry name" value="BLL7171 PROTEIN-RELATED"/>
    <property type="match status" value="1"/>
</dbReference>
<evidence type="ECO:0000259" key="2">
    <source>
        <dbReference type="Pfam" id="PF03795"/>
    </source>
</evidence>
<reference evidence="3 4" key="1">
    <citation type="submission" date="2016-10" db="EMBL/GenBank/DDBJ databases">
        <authorList>
            <person name="de Groot N.N."/>
        </authorList>
    </citation>
    <scope>NUCLEOTIDE SEQUENCE [LARGE SCALE GENOMIC DNA]</scope>
    <source>
        <strain evidence="3 4">RK1</strain>
    </source>
</reference>
<evidence type="ECO:0000256" key="1">
    <source>
        <dbReference type="ARBA" id="ARBA00007689"/>
    </source>
</evidence>
<dbReference type="InterPro" id="IPR005545">
    <property type="entry name" value="YCII"/>
</dbReference>
<evidence type="ECO:0000313" key="3">
    <source>
        <dbReference type="EMBL" id="SFI05779.1"/>
    </source>
</evidence>
<accession>A0A1I3F3G3</accession>
<evidence type="ECO:0000313" key="4">
    <source>
        <dbReference type="Proteomes" id="UP000198670"/>
    </source>
</evidence>
<dbReference type="STRING" id="1477437.SAMN05444682_102153"/>
<dbReference type="Proteomes" id="UP000198670">
    <property type="component" value="Unassembled WGS sequence"/>
</dbReference>
<dbReference type="SUPFAM" id="SSF54909">
    <property type="entry name" value="Dimeric alpha+beta barrel"/>
    <property type="match status" value="1"/>
</dbReference>
<protein>
    <submittedName>
        <fullName evidence="3">Uncharacterized conserved protein</fullName>
    </submittedName>
</protein>
<dbReference type="Pfam" id="PF03795">
    <property type="entry name" value="YCII"/>
    <property type="match status" value="1"/>
</dbReference>
<sequence>MKEFVILFRQPTGSYQKPLPEAMEALEKKWADWTGGIAAQGKLASQGIRLAYDGRVLKSSGVVTDGPFAELREILGGFMVVRAADYDEAVTLAHGCPVLETGGSVEIRPIYQESPA</sequence>